<evidence type="ECO:0000313" key="3">
    <source>
        <dbReference type="Proteomes" id="UP000007883"/>
    </source>
</evidence>
<dbReference type="Proteomes" id="UP000007883">
    <property type="component" value="Chromosome"/>
</dbReference>
<gene>
    <name evidence="2" type="ordered locus">RGE_06280</name>
</gene>
<name>I0HLT6_RUBGI</name>
<organism evidence="2 3">
    <name type="scientific">Rubrivivax gelatinosus (strain NBRC 100245 / IL144)</name>
    <dbReference type="NCBI Taxonomy" id="983917"/>
    <lineage>
        <taxon>Bacteria</taxon>
        <taxon>Pseudomonadati</taxon>
        <taxon>Pseudomonadota</taxon>
        <taxon>Betaproteobacteria</taxon>
        <taxon>Burkholderiales</taxon>
        <taxon>Sphaerotilaceae</taxon>
        <taxon>Rubrivivax</taxon>
    </lineage>
</organism>
<dbReference type="AlphaFoldDB" id="I0HLT6"/>
<sequence length="92" mass="9546">MKACGGAQQPGGAHAIPRTETARWPPKVIASAAARSCARPPRRARGAQRRRQAGERVAGIVRRQGDRGARHRRAALPAGCQPKPGPGAPASG</sequence>
<dbReference type="KEGG" id="rge:RGE_06280"/>
<protein>
    <submittedName>
        <fullName evidence="2">Uncharacterized protein</fullName>
    </submittedName>
</protein>
<proteinExistence type="predicted"/>
<keyword evidence="3" id="KW-1185">Reference proteome</keyword>
<feature type="compositionally biased region" description="Low complexity" evidence="1">
    <location>
        <begin position="30"/>
        <end position="39"/>
    </location>
</feature>
<feature type="compositionally biased region" description="Basic residues" evidence="1">
    <location>
        <begin position="40"/>
        <end position="51"/>
    </location>
</feature>
<dbReference type="HOGENOM" id="CLU_2411356_0_0_4"/>
<accession>I0HLT6</accession>
<evidence type="ECO:0000256" key="1">
    <source>
        <dbReference type="SAM" id="MobiDB-lite"/>
    </source>
</evidence>
<feature type="region of interest" description="Disordered" evidence="1">
    <location>
        <begin position="1"/>
        <end position="92"/>
    </location>
</feature>
<evidence type="ECO:0000313" key="2">
    <source>
        <dbReference type="EMBL" id="BAL93973.1"/>
    </source>
</evidence>
<dbReference type="EMBL" id="AP012320">
    <property type="protein sequence ID" value="BAL93973.1"/>
    <property type="molecule type" value="Genomic_DNA"/>
</dbReference>
<reference evidence="2 3" key="1">
    <citation type="journal article" date="2012" name="J. Bacteriol.">
        <title>Complete genome sequence of phototrophic betaproteobacterium Rubrivivax gelatinosus IL144.</title>
        <authorList>
            <person name="Nagashima S."/>
            <person name="Kamimura A."/>
            <person name="Shimizu T."/>
            <person name="Nakamura-isaki S."/>
            <person name="Aono E."/>
            <person name="Sakamoto K."/>
            <person name="Ichikawa N."/>
            <person name="Nakazawa H."/>
            <person name="Sekine M."/>
            <person name="Yamazaki S."/>
            <person name="Fujita N."/>
            <person name="Shimada K."/>
            <person name="Hanada S."/>
            <person name="Nagashima K.V.P."/>
        </authorList>
    </citation>
    <scope>NUCLEOTIDE SEQUENCE [LARGE SCALE GENOMIC DNA]</scope>
    <source>
        <strain evidence="3">NBRC 100245 / IL144</strain>
    </source>
</reference>
<feature type="compositionally biased region" description="Pro residues" evidence="1">
    <location>
        <begin position="83"/>
        <end position="92"/>
    </location>
</feature>